<proteinExistence type="predicted"/>
<dbReference type="AlphaFoldDB" id="A0A7U4TIC8"/>
<organism evidence="1 2">
    <name type="scientific">Desulfofervidus auxilii</name>
    <dbReference type="NCBI Taxonomy" id="1621989"/>
    <lineage>
        <taxon>Bacteria</taxon>
        <taxon>Pseudomonadati</taxon>
        <taxon>Thermodesulfobacteriota</taxon>
        <taxon>Candidatus Desulfofervidia</taxon>
        <taxon>Candidatus Desulfofervidales</taxon>
        <taxon>Candidatus Desulfofervidaceae</taxon>
        <taxon>Candidatus Desulfofervidus</taxon>
    </lineage>
</organism>
<accession>A0A7U4TIC8</accession>
<evidence type="ECO:0000313" key="2">
    <source>
        <dbReference type="Proteomes" id="UP000070560"/>
    </source>
</evidence>
<dbReference type="EMBL" id="CP013015">
    <property type="protein sequence ID" value="AMM41170.1"/>
    <property type="molecule type" value="Genomic_DNA"/>
</dbReference>
<evidence type="ECO:0000313" key="1">
    <source>
        <dbReference type="EMBL" id="AMM41170.1"/>
    </source>
</evidence>
<name>A0A7U4TIC8_DESA2</name>
<dbReference type="KEGG" id="daw:HS1_001367"/>
<gene>
    <name evidence="1" type="ORF">HS1_001367</name>
</gene>
<protein>
    <submittedName>
        <fullName evidence="1">Uncharacterized protein</fullName>
    </submittedName>
</protein>
<dbReference type="RefSeq" id="WP_066062775.1">
    <property type="nucleotide sequence ID" value="NZ_CP013015.1"/>
</dbReference>
<sequence length="59" mass="6896">MYLLTWLLSLAYFSENIKTAMIEYKKFVSPQAGTNILPEMEKKLGESNELRKEIDEIIN</sequence>
<dbReference type="Proteomes" id="UP000070560">
    <property type="component" value="Chromosome"/>
</dbReference>
<reference evidence="1 2" key="1">
    <citation type="submission" date="2015-10" db="EMBL/GenBank/DDBJ databases">
        <title>Candidatus Desulfofervidus auxilii, a hydrogenotrophic sulfate-reducing bacterium involved in the thermophilic anaerobic oxidation of methane.</title>
        <authorList>
            <person name="Krukenberg V."/>
            <person name="Richter M."/>
            <person name="Wegener G."/>
        </authorList>
    </citation>
    <scope>NUCLEOTIDE SEQUENCE [LARGE SCALE GENOMIC DNA]</scope>
    <source>
        <strain evidence="1 2">HS1</strain>
    </source>
</reference>
<keyword evidence="2" id="KW-1185">Reference proteome</keyword>